<dbReference type="InterPro" id="IPR010605">
    <property type="entry name" value="DUF1191"/>
</dbReference>
<evidence type="ECO:0000313" key="1">
    <source>
        <dbReference type="EMBL" id="KAK8983860.1"/>
    </source>
</evidence>
<dbReference type="PANTHER" id="PTHR33512:SF14">
    <property type="entry name" value="EXPRESSED PROTEIN"/>
    <property type="match status" value="1"/>
</dbReference>
<comment type="caution">
    <text evidence="1">The sequence shown here is derived from an EMBL/GenBank/DDBJ whole genome shotgun (WGS) entry which is preliminary data.</text>
</comment>
<evidence type="ECO:0000313" key="2">
    <source>
        <dbReference type="Proteomes" id="UP001396334"/>
    </source>
</evidence>
<dbReference type="PANTHER" id="PTHR33512">
    <property type="entry name" value="PROTEIN, PUTATIVE (DUF1191)-RELATED"/>
    <property type="match status" value="1"/>
</dbReference>
<dbReference type="Proteomes" id="UP001396334">
    <property type="component" value="Unassembled WGS sequence"/>
</dbReference>
<accession>A0ABR2P5Z8</accession>
<proteinExistence type="predicted"/>
<protein>
    <submittedName>
        <fullName evidence="1">Uncharacterized protein</fullName>
    </submittedName>
</protein>
<keyword evidence="2" id="KW-1185">Reference proteome</keyword>
<sequence length="211" mass="23128">MNFNSSAYVLLFSVSGSRNPCFVPLLTPLGSTFNKRCWLVAAIALDALLQDYAYRAFVRPKTGVLYDLPNCTYLTPILGFLTYNASNLSAKNLSGLDLKSFGDPIRISFSDVESTPNGSAPIALVIFNDSSTPNECSTILHKNFSIVTESVPSLNPLSERKEKGRINNNKQDNSYARRISQGLGYGFKADTEGAQGSPERSSYLLQCWPCC</sequence>
<name>A0ABR2P5Z8_9ROSI</name>
<gene>
    <name evidence="1" type="ORF">V6N11_009643</name>
</gene>
<dbReference type="EMBL" id="JBBPBN010000079">
    <property type="protein sequence ID" value="KAK8983860.1"/>
    <property type="molecule type" value="Genomic_DNA"/>
</dbReference>
<dbReference type="Pfam" id="PF06697">
    <property type="entry name" value="DUF1191"/>
    <property type="match status" value="1"/>
</dbReference>
<organism evidence="1 2">
    <name type="scientific">Hibiscus sabdariffa</name>
    <name type="common">roselle</name>
    <dbReference type="NCBI Taxonomy" id="183260"/>
    <lineage>
        <taxon>Eukaryota</taxon>
        <taxon>Viridiplantae</taxon>
        <taxon>Streptophyta</taxon>
        <taxon>Embryophyta</taxon>
        <taxon>Tracheophyta</taxon>
        <taxon>Spermatophyta</taxon>
        <taxon>Magnoliopsida</taxon>
        <taxon>eudicotyledons</taxon>
        <taxon>Gunneridae</taxon>
        <taxon>Pentapetalae</taxon>
        <taxon>rosids</taxon>
        <taxon>malvids</taxon>
        <taxon>Malvales</taxon>
        <taxon>Malvaceae</taxon>
        <taxon>Malvoideae</taxon>
        <taxon>Hibiscus</taxon>
    </lineage>
</organism>
<reference evidence="1 2" key="1">
    <citation type="journal article" date="2024" name="G3 (Bethesda)">
        <title>Genome assembly of Hibiscus sabdariffa L. provides insights into metabolisms of medicinal natural products.</title>
        <authorList>
            <person name="Kim T."/>
        </authorList>
    </citation>
    <scope>NUCLEOTIDE SEQUENCE [LARGE SCALE GENOMIC DNA]</scope>
    <source>
        <strain evidence="1">TK-2024</strain>
        <tissue evidence="1">Old leaves</tissue>
    </source>
</reference>